<comment type="caution">
    <text evidence="2">The sequence shown here is derived from an EMBL/GenBank/DDBJ whole genome shotgun (WGS) entry which is preliminary data.</text>
</comment>
<name>A0A7Y0EG64_9CLOT</name>
<dbReference type="RefSeq" id="WP_169297462.1">
    <property type="nucleotide sequence ID" value="NZ_JABBNI010000015.1"/>
</dbReference>
<protein>
    <submittedName>
        <fullName evidence="2">Uncharacterized protein</fullName>
    </submittedName>
</protein>
<sequence>MGKSDEKKVNYELFEKTISELTDLHKELENEKKELQNNNTTLTEESNWKGVSRNYYKNITVKQEKAFEKINDSFKNLILSLNDTLKKFDSLDKNISNKFEK</sequence>
<dbReference type="Gene3D" id="1.10.287.1060">
    <property type="entry name" value="ESAT-6-like"/>
    <property type="match status" value="1"/>
</dbReference>
<dbReference type="SUPFAM" id="SSF140453">
    <property type="entry name" value="EsxAB dimer-like"/>
    <property type="match status" value="1"/>
</dbReference>
<evidence type="ECO:0000313" key="2">
    <source>
        <dbReference type="EMBL" id="NMM62855.1"/>
    </source>
</evidence>
<dbReference type="InterPro" id="IPR036689">
    <property type="entry name" value="ESAT-6-like_sf"/>
</dbReference>
<evidence type="ECO:0000256" key="1">
    <source>
        <dbReference type="SAM" id="Coils"/>
    </source>
</evidence>
<evidence type="ECO:0000313" key="3">
    <source>
        <dbReference type="Proteomes" id="UP000537131"/>
    </source>
</evidence>
<feature type="coiled-coil region" evidence="1">
    <location>
        <begin position="11"/>
        <end position="45"/>
    </location>
</feature>
<proteinExistence type="predicted"/>
<reference evidence="2 3" key="1">
    <citation type="submission" date="2020-06" db="EMBL/GenBank/DDBJ databases">
        <title>Complete Genome Sequence of Clostridium muelleri sp. nov. P21T, an Acid-Alcohol Producing Acetogen Isolated from Old Hay.</title>
        <authorList>
            <person name="Duncan K.E."/>
            <person name="Tanner R.S."/>
        </authorList>
    </citation>
    <scope>NUCLEOTIDE SEQUENCE [LARGE SCALE GENOMIC DNA]</scope>
    <source>
        <strain evidence="2 3">P21</strain>
    </source>
</reference>
<organism evidence="2 3">
    <name type="scientific">Clostridium muellerianum</name>
    <dbReference type="NCBI Taxonomy" id="2716538"/>
    <lineage>
        <taxon>Bacteria</taxon>
        <taxon>Bacillati</taxon>
        <taxon>Bacillota</taxon>
        <taxon>Clostridia</taxon>
        <taxon>Eubacteriales</taxon>
        <taxon>Clostridiaceae</taxon>
        <taxon>Clostridium</taxon>
    </lineage>
</organism>
<keyword evidence="3" id="KW-1185">Reference proteome</keyword>
<accession>A0A7Y0EG64</accession>
<gene>
    <name evidence="2" type="ORF">HBE96_09105</name>
</gene>
<dbReference type="AlphaFoldDB" id="A0A7Y0EG64"/>
<dbReference type="Proteomes" id="UP000537131">
    <property type="component" value="Unassembled WGS sequence"/>
</dbReference>
<keyword evidence="1" id="KW-0175">Coiled coil</keyword>
<dbReference type="EMBL" id="JABBNI010000015">
    <property type="protein sequence ID" value="NMM62855.1"/>
    <property type="molecule type" value="Genomic_DNA"/>
</dbReference>